<feature type="compositionally biased region" description="Polar residues" evidence="1">
    <location>
        <begin position="63"/>
        <end position="72"/>
    </location>
</feature>
<feature type="compositionally biased region" description="Basic and acidic residues" evidence="1">
    <location>
        <begin position="13"/>
        <end position="26"/>
    </location>
</feature>
<protein>
    <recommendedName>
        <fullName evidence="2">FCP1 homology domain-containing protein</fullName>
    </recommendedName>
</protein>
<evidence type="ECO:0000259" key="2">
    <source>
        <dbReference type="PROSITE" id="PS50969"/>
    </source>
</evidence>
<feature type="region of interest" description="Disordered" evidence="1">
    <location>
        <begin position="1"/>
        <end position="99"/>
    </location>
</feature>
<dbReference type="EMBL" id="BQXS01010884">
    <property type="protein sequence ID" value="GKT34911.1"/>
    <property type="molecule type" value="Genomic_DNA"/>
</dbReference>
<evidence type="ECO:0000313" key="3">
    <source>
        <dbReference type="EMBL" id="GKT34911.1"/>
    </source>
</evidence>
<reference evidence="3" key="1">
    <citation type="submission" date="2022-03" db="EMBL/GenBank/DDBJ databases">
        <title>Draft genome sequence of Aduncisulcus paluster, a free-living microaerophilic Fornicata.</title>
        <authorList>
            <person name="Yuyama I."/>
            <person name="Kume K."/>
            <person name="Tamura T."/>
            <person name="Inagaki Y."/>
            <person name="Hashimoto T."/>
        </authorList>
    </citation>
    <scope>NUCLEOTIDE SEQUENCE</scope>
    <source>
        <strain evidence="3">NY0171</strain>
    </source>
</reference>
<proteinExistence type="predicted"/>
<name>A0ABQ5KSC6_9EUKA</name>
<organism evidence="3 4">
    <name type="scientific">Aduncisulcus paluster</name>
    <dbReference type="NCBI Taxonomy" id="2918883"/>
    <lineage>
        <taxon>Eukaryota</taxon>
        <taxon>Metamonada</taxon>
        <taxon>Carpediemonas-like organisms</taxon>
        <taxon>Aduncisulcus</taxon>
    </lineage>
</organism>
<dbReference type="Gene3D" id="3.40.50.1000">
    <property type="entry name" value="HAD superfamily/HAD-like"/>
    <property type="match status" value="1"/>
</dbReference>
<evidence type="ECO:0000313" key="4">
    <source>
        <dbReference type="Proteomes" id="UP001057375"/>
    </source>
</evidence>
<gene>
    <name evidence="3" type="ORF">ADUPG1_008175</name>
</gene>
<comment type="caution">
    <text evidence="3">The sequence shown here is derived from an EMBL/GenBank/DDBJ whole genome shotgun (WGS) entry which is preliminary data.</text>
</comment>
<dbReference type="CDD" id="cd07521">
    <property type="entry name" value="HAD_FCP1-like"/>
    <property type="match status" value="1"/>
</dbReference>
<dbReference type="Proteomes" id="UP001057375">
    <property type="component" value="Unassembled WGS sequence"/>
</dbReference>
<evidence type="ECO:0000256" key="1">
    <source>
        <dbReference type="SAM" id="MobiDB-lite"/>
    </source>
</evidence>
<dbReference type="SMART" id="SM00577">
    <property type="entry name" value="CPDc"/>
    <property type="match status" value="1"/>
</dbReference>
<dbReference type="SUPFAM" id="SSF56784">
    <property type="entry name" value="HAD-like"/>
    <property type="match status" value="1"/>
</dbReference>
<keyword evidence="4" id="KW-1185">Reference proteome</keyword>
<dbReference type="NCBIfam" id="TIGR02251">
    <property type="entry name" value="HIF-SF_euk"/>
    <property type="match status" value="1"/>
</dbReference>
<dbReference type="InterPro" id="IPR023214">
    <property type="entry name" value="HAD_sf"/>
</dbReference>
<dbReference type="Pfam" id="PF03031">
    <property type="entry name" value="NIF"/>
    <property type="match status" value="1"/>
</dbReference>
<dbReference type="PROSITE" id="PS50969">
    <property type="entry name" value="FCP1"/>
    <property type="match status" value="1"/>
</dbReference>
<dbReference type="InterPro" id="IPR036412">
    <property type="entry name" value="HAD-like_sf"/>
</dbReference>
<feature type="compositionally biased region" description="Acidic residues" evidence="1">
    <location>
        <begin position="33"/>
        <end position="44"/>
    </location>
</feature>
<dbReference type="PANTHER" id="PTHR12210">
    <property type="entry name" value="DULLARD PROTEIN PHOSPHATASE"/>
    <property type="match status" value="1"/>
</dbReference>
<sequence length="787" mass="89283">MSSELMSPLPSSPHDHCEDHDVRQAKEATFVETVDEKEESDDEAAFSALVTQVKKPDEKKGTSTDISSTSPQKDTKAPKQVSKSALLEEEKVPSPSSKNATRRCKLWQYLCCCISPSFRDEEEEDDIVQVVPSPSIKVETKTNPIATIKPVHTMVPDAAVDDSKTQITKKAVSDDPNDPQLKDVTTDVTEEYRPALLPPLDPHNRGKKCLVLDLDETLVHSSFKPTGYEDFQIAVELDGKKRAIFVSKRPYVDEFMRRMSGLYEIVIFTASLSKYADPLLDKLDIHETISSRLYREACVQHDGMFVKDLGELGRDLSSIIIVDNSPISYSANVDNAIPISSWFDDKEDTALLRLAEYLDSIVEEEDVRIPLQKSLSFATLCFRLLLFLRCKQYKIYHPDSFPLAMSSSTEIQIVKPEFIHEGYIFNCCPIPRDSPNIKSSEIPTITAIDGTEKEDDKEYDQSVKAQKMMKGEFNAGLFTHISIPFSSSSSPMKGAYICLYSYYSPPSHLTFTLTSSKGDKTSKKYEFPEFEGLHWCFLPVDLPDVVLCEITGKGREEEYFNMQSLVFISREETHEEIKAREAREKLWSEAPVVKAEFVKEGDEESKGRDSIPIPRDDPKLVDPLFSMIKCKRGSLSKESKYYDQSSDAQRMLKGEYFVSLSHLSIPFPLPSPMKGAYICVNNCYSSPSLLFTFTDCDGKKTSKKYEFTRPKHSYEWHFLPIDLDNVVICEIEGKGTWFDKTSSNFWINSLVFTMPEEIVVSELLSLLPWEHSKDDIMTKLENTCFFG</sequence>
<feature type="domain" description="FCP1 homology" evidence="2">
    <location>
        <begin position="203"/>
        <end position="361"/>
    </location>
</feature>
<dbReference type="InterPro" id="IPR011948">
    <property type="entry name" value="Dullard_phosphatase"/>
</dbReference>
<accession>A0ABQ5KSC6</accession>
<dbReference type="InterPro" id="IPR050365">
    <property type="entry name" value="TIM50"/>
</dbReference>
<dbReference type="InterPro" id="IPR004274">
    <property type="entry name" value="FCP1_dom"/>
</dbReference>